<dbReference type="Proteomes" id="UP001595855">
    <property type="component" value="Unassembled WGS sequence"/>
</dbReference>
<feature type="compositionally biased region" description="Basic and acidic residues" evidence="1">
    <location>
        <begin position="20"/>
        <end position="31"/>
    </location>
</feature>
<dbReference type="RefSeq" id="WP_271415597.1">
    <property type="nucleotide sequence ID" value="NZ_BAAATN010000002.1"/>
</dbReference>
<evidence type="ECO:0000313" key="3">
    <source>
        <dbReference type="Proteomes" id="UP001595855"/>
    </source>
</evidence>
<dbReference type="InterPro" id="IPR046210">
    <property type="entry name" value="DUF6243"/>
</dbReference>
<organism evidence="2 3">
    <name type="scientific">Streptomyces lienomycini</name>
    <dbReference type="NCBI Taxonomy" id="284035"/>
    <lineage>
        <taxon>Bacteria</taxon>
        <taxon>Bacillati</taxon>
        <taxon>Actinomycetota</taxon>
        <taxon>Actinomycetes</taxon>
        <taxon>Kitasatosporales</taxon>
        <taxon>Streptomycetaceae</taxon>
        <taxon>Streptomyces</taxon>
    </lineage>
</organism>
<name>A0ABV9WYY8_9ACTN</name>
<sequence length="68" mass="7318">MTRGGSGNMLGVGGTRRKLGRDALRGGDRAGRVGGGPSPQARKRELLRALRERQQDRQDRQDTADGTS</sequence>
<evidence type="ECO:0000313" key="2">
    <source>
        <dbReference type="EMBL" id="MFC5018242.1"/>
    </source>
</evidence>
<protein>
    <submittedName>
        <fullName evidence="2">DUF6243 family protein</fullName>
    </submittedName>
</protein>
<evidence type="ECO:0000256" key="1">
    <source>
        <dbReference type="SAM" id="MobiDB-lite"/>
    </source>
</evidence>
<gene>
    <name evidence="2" type="ORF">ACFPRC_25700</name>
</gene>
<reference evidence="3" key="1">
    <citation type="journal article" date="2019" name="Int. J. Syst. Evol. Microbiol.">
        <title>The Global Catalogue of Microorganisms (GCM) 10K type strain sequencing project: providing services to taxonomists for standard genome sequencing and annotation.</title>
        <authorList>
            <consortium name="The Broad Institute Genomics Platform"/>
            <consortium name="The Broad Institute Genome Sequencing Center for Infectious Disease"/>
            <person name="Wu L."/>
            <person name="Ma J."/>
        </authorList>
    </citation>
    <scope>NUCLEOTIDE SEQUENCE [LARGE SCALE GENOMIC DNA]</scope>
    <source>
        <strain evidence="3">CGMCC 4.1542</strain>
    </source>
</reference>
<keyword evidence="3" id="KW-1185">Reference proteome</keyword>
<feature type="region of interest" description="Disordered" evidence="1">
    <location>
        <begin position="1"/>
        <end position="68"/>
    </location>
</feature>
<feature type="compositionally biased region" description="Basic and acidic residues" evidence="1">
    <location>
        <begin position="42"/>
        <end position="68"/>
    </location>
</feature>
<comment type="caution">
    <text evidence="2">The sequence shown here is derived from an EMBL/GenBank/DDBJ whole genome shotgun (WGS) entry which is preliminary data.</text>
</comment>
<feature type="compositionally biased region" description="Gly residues" evidence="1">
    <location>
        <begin position="1"/>
        <end position="14"/>
    </location>
</feature>
<dbReference type="Pfam" id="PF19756">
    <property type="entry name" value="DUF6243"/>
    <property type="match status" value="1"/>
</dbReference>
<dbReference type="EMBL" id="JBHSJO010000001">
    <property type="protein sequence ID" value="MFC5018242.1"/>
    <property type="molecule type" value="Genomic_DNA"/>
</dbReference>
<proteinExistence type="predicted"/>
<accession>A0ABV9WYY8</accession>